<evidence type="ECO:0000313" key="3">
    <source>
        <dbReference type="Proteomes" id="UP000235023"/>
    </source>
</evidence>
<organism evidence="2 3">
    <name type="scientific">Aspergillus taichungensis</name>
    <dbReference type="NCBI Taxonomy" id="482145"/>
    <lineage>
        <taxon>Eukaryota</taxon>
        <taxon>Fungi</taxon>
        <taxon>Dikarya</taxon>
        <taxon>Ascomycota</taxon>
        <taxon>Pezizomycotina</taxon>
        <taxon>Eurotiomycetes</taxon>
        <taxon>Eurotiomycetidae</taxon>
        <taxon>Eurotiales</taxon>
        <taxon>Aspergillaceae</taxon>
        <taxon>Aspergillus</taxon>
        <taxon>Aspergillus subgen. Circumdati</taxon>
    </lineage>
</organism>
<accession>A0A2J5HXK5</accession>
<reference evidence="3" key="1">
    <citation type="submission" date="2017-12" db="EMBL/GenBank/DDBJ databases">
        <authorList>
            <consortium name="DOE Joint Genome Institute"/>
            <person name="Mondo S.J."/>
            <person name="Kjaerbolling I."/>
            <person name="Vesth T.C."/>
            <person name="Frisvad J.C."/>
            <person name="Nybo J.L."/>
            <person name="Theobald S."/>
            <person name="Kuo A."/>
            <person name="Bowyer P."/>
            <person name="Matsuda Y."/>
            <person name="Lyhne E.K."/>
            <person name="Kogle M.E."/>
            <person name="Clum A."/>
            <person name="Lipzen A."/>
            <person name="Salamov A."/>
            <person name="Ngan C.Y."/>
            <person name="Daum C."/>
            <person name="Chiniquy J."/>
            <person name="Barry K."/>
            <person name="LaButti K."/>
            <person name="Haridas S."/>
            <person name="Simmons B.A."/>
            <person name="Magnuson J.K."/>
            <person name="Mortensen U.H."/>
            <person name="Larsen T.O."/>
            <person name="Grigoriev I.V."/>
            <person name="Baker S.E."/>
            <person name="Andersen M.R."/>
            <person name="Nordberg H.P."/>
            <person name="Cantor M.N."/>
            <person name="Hua S.X."/>
        </authorList>
    </citation>
    <scope>NUCLEOTIDE SEQUENCE [LARGE SCALE GENOMIC DNA]</scope>
    <source>
        <strain evidence="3">IBT 19404</strain>
    </source>
</reference>
<dbReference type="EMBL" id="KZ559529">
    <property type="protein sequence ID" value="PLN82171.1"/>
    <property type="molecule type" value="Genomic_DNA"/>
</dbReference>
<dbReference type="AlphaFoldDB" id="A0A2J5HXK5"/>
<proteinExistence type="predicted"/>
<gene>
    <name evidence="2" type="ORF">BDW42DRAFT_83663</name>
</gene>
<keyword evidence="1" id="KW-0812">Transmembrane</keyword>
<keyword evidence="3" id="KW-1185">Reference proteome</keyword>
<sequence length="78" mass="8708">MPATTCNLEYACFPPPPYRQPTIAVSPSVLFTHLFSPCVFQVGYLSRSHQLPLSGLFMLCLLPIPIPYTYMLLTTSIT</sequence>
<feature type="transmembrane region" description="Helical" evidence="1">
    <location>
        <begin position="23"/>
        <end position="44"/>
    </location>
</feature>
<feature type="transmembrane region" description="Helical" evidence="1">
    <location>
        <begin position="56"/>
        <end position="73"/>
    </location>
</feature>
<protein>
    <submittedName>
        <fullName evidence="2">Uncharacterized protein</fullName>
    </submittedName>
</protein>
<keyword evidence="1" id="KW-1133">Transmembrane helix</keyword>
<dbReference type="Proteomes" id="UP000235023">
    <property type="component" value="Unassembled WGS sequence"/>
</dbReference>
<keyword evidence="1" id="KW-0472">Membrane</keyword>
<evidence type="ECO:0000256" key="1">
    <source>
        <dbReference type="SAM" id="Phobius"/>
    </source>
</evidence>
<evidence type="ECO:0000313" key="2">
    <source>
        <dbReference type="EMBL" id="PLN82171.1"/>
    </source>
</evidence>
<name>A0A2J5HXK5_9EURO</name>